<dbReference type="RefSeq" id="WP_344771966.1">
    <property type="nucleotide sequence ID" value="NZ_BAABAH010000001.1"/>
</dbReference>
<proteinExistence type="inferred from homology"/>
<accession>A0ABP7HW35</accession>
<keyword evidence="4" id="KW-0804">Transcription</keyword>
<dbReference type="SUPFAM" id="SSF46785">
    <property type="entry name" value="Winged helix' DNA-binding domain"/>
    <property type="match status" value="1"/>
</dbReference>
<sequence>MRIEQLEYISAVTQHGSLRRASEKLHLSQPALSEAVTKLERELRVTLLDRRRSGARISREGRELMPYMVEVLAAVDRLRVAAGGQRTDTRLIRLGTVHAATSTLLVPAVRAFQEAHPATTVEVLTMQQAQIDEGLTEGSLDLGLVNVLDGDDTPPDLVGTDLVVGRPVAVLPAGHALLAQSHVSIDDLRSERFVMMRAGYLMHRYVHRVFGGAPSQVCHSTDGAEMGKALVAEGLGVTVLPDYSVHGDPLTRAGMIETRPIAGDRTIVTLVLRQRKTLQAPLPVRDLHATLVTLGNEYKAKRAS</sequence>
<dbReference type="Pfam" id="PF03466">
    <property type="entry name" value="LysR_substrate"/>
    <property type="match status" value="1"/>
</dbReference>
<dbReference type="PRINTS" id="PR00039">
    <property type="entry name" value="HTHLYSR"/>
</dbReference>
<dbReference type="InterPro" id="IPR036390">
    <property type="entry name" value="WH_DNA-bd_sf"/>
</dbReference>
<reference evidence="7" key="1">
    <citation type="journal article" date="2019" name="Int. J. Syst. Evol. Microbiol.">
        <title>The Global Catalogue of Microorganisms (GCM) 10K type strain sequencing project: providing services to taxonomists for standard genome sequencing and annotation.</title>
        <authorList>
            <consortium name="The Broad Institute Genomics Platform"/>
            <consortium name="The Broad Institute Genome Sequencing Center for Infectious Disease"/>
            <person name="Wu L."/>
            <person name="Ma J."/>
        </authorList>
    </citation>
    <scope>NUCLEOTIDE SEQUENCE [LARGE SCALE GENOMIC DNA]</scope>
    <source>
        <strain evidence="7">JCM 16953</strain>
    </source>
</reference>
<name>A0ABP7HW35_9ACTN</name>
<evidence type="ECO:0000256" key="3">
    <source>
        <dbReference type="ARBA" id="ARBA00023125"/>
    </source>
</evidence>
<evidence type="ECO:0000313" key="7">
    <source>
        <dbReference type="Proteomes" id="UP001501821"/>
    </source>
</evidence>
<dbReference type="Gene3D" id="1.10.10.10">
    <property type="entry name" value="Winged helix-like DNA-binding domain superfamily/Winged helix DNA-binding domain"/>
    <property type="match status" value="1"/>
</dbReference>
<dbReference type="Gene3D" id="3.40.190.290">
    <property type="match status" value="1"/>
</dbReference>
<dbReference type="PANTHER" id="PTHR30346:SF29">
    <property type="entry name" value="LYSR SUBSTRATE-BINDING"/>
    <property type="match status" value="1"/>
</dbReference>
<dbReference type="InterPro" id="IPR036388">
    <property type="entry name" value="WH-like_DNA-bd_sf"/>
</dbReference>
<evidence type="ECO:0000313" key="6">
    <source>
        <dbReference type="EMBL" id="GAA3803161.1"/>
    </source>
</evidence>
<dbReference type="PANTHER" id="PTHR30346">
    <property type="entry name" value="TRANSCRIPTIONAL DUAL REGULATOR HCAR-RELATED"/>
    <property type="match status" value="1"/>
</dbReference>
<dbReference type="Pfam" id="PF00126">
    <property type="entry name" value="HTH_1"/>
    <property type="match status" value="1"/>
</dbReference>
<gene>
    <name evidence="6" type="ORF">GCM10022242_02670</name>
</gene>
<dbReference type="InterPro" id="IPR000847">
    <property type="entry name" value="LysR_HTH_N"/>
</dbReference>
<feature type="domain" description="HTH lysR-type" evidence="5">
    <location>
        <begin position="1"/>
        <end position="58"/>
    </location>
</feature>
<dbReference type="CDD" id="cd05466">
    <property type="entry name" value="PBP2_LTTR_substrate"/>
    <property type="match status" value="1"/>
</dbReference>
<dbReference type="PROSITE" id="PS50931">
    <property type="entry name" value="HTH_LYSR"/>
    <property type="match status" value="1"/>
</dbReference>
<comment type="caution">
    <text evidence="6">The sequence shown here is derived from an EMBL/GenBank/DDBJ whole genome shotgun (WGS) entry which is preliminary data.</text>
</comment>
<dbReference type="SUPFAM" id="SSF53850">
    <property type="entry name" value="Periplasmic binding protein-like II"/>
    <property type="match status" value="1"/>
</dbReference>
<organism evidence="6 7">
    <name type="scientific">Nocardioides panacisoli</name>
    <dbReference type="NCBI Taxonomy" id="627624"/>
    <lineage>
        <taxon>Bacteria</taxon>
        <taxon>Bacillati</taxon>
        <taxon>Actinomycetota</taxon>
        <taxon>Actinomycetes</taxon>
        <taxon>Propionibacteriales</taxon>
        <taxon>Nocardioidaceae</taxon>
        <taxon>Nocardioides</taxon>
    </lineage>
</organism>
<evidence type="ECO:0000256" key="1">
    <source>
        <dbReference type="ARBA" id="ARBA00009437"/>
    </source>
</evidence>
<protein>
    <submittedName>
        <fullName evidence="6">LysR family transcriptional regulator</fullName>
    </submittedName>
</protein>
<dbReference type="EMBL" id="BAABAH010000001">
    <property type="protein sequence ID" value="GAA3803161.1"/>
    <property type="molecule type" value="Genomic_DNA"/>
</dbReference>
<evidence type="ECO:0000256" key="2">
    <source>
        <dbReference type="ARBA" id="ARBA00023015"/>
    </source>
</evidence>
<keyword evidence="2" id="KW-0805">Transcription regulation</keyword>
<dbReference type="Proteomes" id="UP001501821">
    <property type="component" value="Unassembled WGS sequence"/>
</dbReference>
<keyword evidence="7" id="KW-1185">Reference proteome</keyword>
<dbReference type="InterPro" id="IPR005119">
    <property type="entry name" value="LysR_subst-bd"/>
</dbReference>
<evidence type="ECO:0000259" key="5">
    <source>
        <dbReference type="PROSITE" id="PS50931"/>
    </source>
</evidence>
<evidence type="ECO:0000256" key="4">
    <source>
        <dbReference type="ARBA" id="ARBA00023163"/>
    </source>
</evidence>
<keyword evidence="3" id="KW-0238">DNA-binding</keyword>
<comment type="similarity">
    <text evidence="1">Belongs to the LysR transcriptional regulatory family.</text>
</comment>